<feature type="signal peptide" evidence="1">
    <location>
        <begin position="1"/>
        <end position="18"/>
    </location>
</feature>
<name>A0A9P0EYY8_BEMTA</name>
<sequence>MIGTQALLLTVFVAATLAAIPNQITVHNHVDPCPGGNYPTIKTFPANGAQQNLNKGQSATYNGGAVSPHVGFGIQENGQYCRNGANPAGCWNPDNAGLQVVWNSNNCGAISTNGPFYCGNNAPDAREIVNVAASGNWPNCVLTLTRKGGARGCQYKC</sequence>
<protein>
    <submittedName>
        <fullName evidence="2">Uncharacterized protein</fullName>
    </submittedName>
</protein>
<feature type="chain" id="PRO_5040289365" evidence="1">
    <location>
        <begin position="19"/>
        <end position="157"/>
    </location>
</feature>
<dbReference type="Proteomes" id="UP001152759">
    <property type="component" value="Chromosome 2"/>
</dbReference>
<gene>
    <name evidence="2" type="ORF">BEMITA_LOCUS4206</name>
</gene>
<keyword evidence="1" id="KW-0732">Signal</keyword>
<proteinExistence type="predicted"/>
<organism evidence="2 3">
    <name type="scientific">Bemisia tabaci</name>
    <name type="common">Sweetpotato whitefly</name>
    <name type="synonym">Aleurodes tabaci</name>
    <dbReference type="NCBI Taxonomy" id="7038"/>
    <lineage>
        <taxon>Eukaryota</taxon>
        <taxon>Metazoa</taxon>
        <taxon>Ecdysozoa</taxon>
        <taxon>Arthropoda</taxon>
        <taxon>Hexapoda</taxon>
        <taxon>Insecta</taxon>
        <taxon>Pterygota</taxon>
        <taxon>Neoptera</taxon>
        <taxon>Paraneoptera</taxon>
        <taxon>Hemiptera</taxon>
        <taxon>Sternorrhyncha</taxon>
        <taxon>Aleyrodoidea</taxon>
        <taxon>Aleyrodidae</taxon>
        <taxon>Aleyrodinae</taxon>
        <taxon>Bemisia</taxon>
    </lineage>
</organism>
<dbReference type="AlphaFoldDB" id="A0A9P0EYY8"/>
<dbReference type="EMBL" id="OU963863">
    <property type="protein sequence ID" value="CAH0384923.1"/>
    <property type="molecule type" value="Genomic_DNA"/>
</dbReference>
<evidence type="ECO:0000313" key="2">
    <source>
        <dbReference type="EMBL" id="CAH0384923.1"/>
    </source>
</evidence>
<reference evidence="2" key="1">
    <citation type="submission" date="2021-12" db="EMBL/GenBank/DDBJ databases">
        <authorList>
            <person name="King R."/>
        </authorList>
    </citation>
    <scope>NUCLEOTIDE SEQUENCE</scope>
</reference>
<evidence type="ECO:0000313" key="3">
    <source>
        <dbReference type="Proteomes" id="UP001152759"/>
    </source>
</evidence>
<evidence type="ECO:0000256" key="1">
    <source>
        <dbReference type="SAM" id="SignalP"/>
    </source>
</evidence>
<accession>A0A9P0EYY8</accession>
<dbReference type="KEGG" id="btab:109040081"/>
<keyword evidence="3" id="KW-1185">Reference proteome</keyword>